<evidence type="ECO:0000256" key="1">
    <source>
        <dbReference type="ARBA" id="ARBA00007381"/>
    </source>
</evidence>
<dbReference type="InterPro" id="IPR013126">
    <property type="entry name" value="Hsp_70_fam"/>
</dbReference>
<comment type="similarity">
    <text evidence="1">Belongs to the heat shock protein 70 family.</text>
</comment>
<keyword evidence="4" id="KW-0346">Stress response</keyword>
<dbReference type="PROSITE" id="PS00329">
    <property type="entry name" value="HSP70_2"/>
    <property type="match status" value="1"/>
</dbReference>
<evidence type="ECO:0000256" key="2">
    <source>
        <dbReference type="ARBA" id="ARBA00022741"/>
    </source>
</evidence>
<dbReference type="OrthoDB" id="9807934at2"/>
<organism evidence="4 5">
    <name type="scientific">Thalassovita gelatinovora</name>
    <name type="common">Thalassobius gelatinovorus</name>
    <dbReference type="NCBI Taxonomy" id="53501"/>
    <lineage>
        <taxon>Bacteria</taxon>
        <taxon>Pseudomonadati</taxon>
        <taxon>Pseudomonadota</taxon>
        <taxon>Alphaproteobacteria</taxon>
        <taxon>Rhodobacterales</taxon>
        <taxon>Roseobacteraceae</taxon>
        <taxon>Thalassovita</taxon>
    </lineage>
</organism>
<proteinExistence type="inferred from homology"/>
<dbReference type="PANTHER" id="PTHR42749">
    <property type="entry name" value="CELL SHAPE-DETERMINING PROTEIN MREB"/>
    <property type="match status" value="1"/>
</dbReference>
<keyword evidence="3" id="KW-0067">ATP-binding</keyword>
<dbReference type="InterPro" id="IPR018181">
    <property type="entry name" value="Heat_shock_70_CS"/>
</dbReference>
<keyword evidence="2" id="KW-0547">Nucleotide-binding</keyword>
<dbReference type="InterPro" id="IPR043129">
    <property type="entry name" value="ATPase_NBD"/>
</dbReference>
<dbReference type="GO" id="GO:0005524">
    <property type="term" value="F:ATP binding"/>
    <property type="evidence" value="ECO:0007669"/>
    <property type="project" value="UniProtKB-KW"/>
</dbReference>
<dbReference type="RefSeq" id="WP_058262136.1">
    <property type="nucleotide sequence ID" value="NZ_CP051181.1"/>
</dbReference>
<reference evidence="4 5" key="1">
    <citation type="submission" date="2015-09" db="EMBL/GenBank/DDBJ databases">
        <authorList>
            <consortium name="Swine Surveillance"/>
        </authorList>
    </citation>
    <scope>NUCLEOTIDE SEQUENCE [LARGE SCALE GENOMIC DNA]</scope>
    <source>
        <strain evidence="4 5">CECT 4357</strain>
    </source>
</reference>
<accession>A0A0P1F8Y4</accession>
<keyword evidence="5" id="KW-1185">Reference proteome</keyword>
<gene>
    <name evidence="4" type="primary">dnaK_1</name>
    <name evidence="4" type="ORF">TG4357_01397</name>
</gene>
<name>A0A0P1F8Y4_THAGE</name>
<dbReference type="Proteomes" id="UP000051587">
    <property type="component" value="Unassembled WGS sequence"/>
</dbReference>
<dbReference type="EMBL" id="CYSA01000015">
    <property type="protein sequence ID" value="CUH64624.1"/>
    <property type="molecule type" value="Genomic_DNA"/>
</dbReference>
<dbReference type="GO" id="GO:0140662">
    <property type="term" value="F:ATP-dependent protein folding chaperone"/>
    <property type="evidence" value="ECO:0007669"/>
    <property type="project" value="InterPro"/>
</dbReference>
<dbReference type="Gene3D" id="3.90.640.10">
    <property type="entry name" value="Actin, Chain A, domain 4"/>
    <property type="match status" value="2"/>
</dbReference>
<protein>
    <submittedName>
        <fullName evidence="4">Heat shock protein 70</fullName>
    </submittedName>
</protein>
<dbReference type="Gene3D" id="3.30.420.40">
    <property type="match status" value="3"/>
</dbReference>
<dbReference type="AlphaFoldDB" id="A0A0P1F8Y4"/>
<evidence type="ECO:0000313" key="4">
    <source>
        <dbReference type="EMBL" id="CUH64624.1"/>
    </source>
</evidence>
<sequence>MAVLAIDFGTSNTAAGVCVNRAPYLIPLEPGETTLPTAVFLDFATRKTLYGRQAARAMMEGHEGRFMRSLKSVLGTPLAREKRQFMNEKLTLIEVIARFLQEIRSRAEAVTYQSYDQALSGRPVRFHSSSDTRDAQALLDLTEAYHLAGFKDVAFLPEPEAAALAVGGEGRNLIVDIGGGTSDFTLCDRQGGETTIIASQGVRIGGTDFDKAISLAHAMPLFGYGAQIGNEMGTGHHTSPRALYQDLASWEKITFVYGPALLRDVRKWERLAHQPDLFARLGDVLEMHLGHDVAYAVEAGKIAANGPDDGLIRLDTVERGLAVPLPCDAMQAELSGYADEIATFAVQTVIEAGCELSSVDRIVYVGGSSLMAVIRDRVEQQFPTAEQETSEVFTAVVDGLALASETAFESL</sequence>
<evidence type="ECO:0000313" key="5">
    <source>
        <dbReference type="Proteomes" id="UP000051587"/>
    </source>
</evidence>
<dbReference type="Pfam" id="PF00012">
    <property type="entry name" value="HSP70"/>
    <property type="match status" value="1"/>
</dbReference>
<dbReference type="STRING" id="53501.SAMN04488043_102279"/>
<dbReference type="PANTHER" id="PTHR42749:SF1">
    <property type="entry name" value="CELL SHAPE-DETERMINING PROTEIN MREB"/>
    <property type="match status" value="1"/>
</dbReference>
<dbReference type="SUPFAM" id="SSF53067">
    <property type="entry name" value="Actin-like ATPase domain"/>
    <property type="match status" value="2"/>
</dbReference>
<evidence type="ECO:0000256" key="3">
    <source>
        <dbReference type="ARBA" id="ARBA00022840"/>
    </source>
</evidence>